<feature type="domain" description="Alpha-L-rhamnosidase concanavalin-like" evidence="4">
    <location>
        <begin position="342"/>
        <end position="439"/>
    </location>
</feature>
<dbReference type="Pfam" id="PF17389">
    <property type="entry name" value="Bac_rhamnosid6H"/>
    <property type="match status" value="1"/>
</dbReference>
<feature type="domain" description="Bacterial alpha-L-rhamnosidase N-terminal" evidence="5">
    <location>
        <begin position="161"/>
        <end position="328"/>
    </location>
</feature>
<proteinExistence type="predicted"/>
<dbReference type="InterPro" id="IPR035396">
    <property type="entry name" value="Bac_rhamnosid6H"/>
</dbReference>
<dbReference type="PANTHER" id="PTHR33307:SF6">
    <property type="entry name" value="ALPHA-RHAMNOSIDASE (EUROFUNG)-RELATED"/>
    <property type="match status" value="1"/>
</dbReference>
<dbReference type="EMBL" id="JAUSXK010000001">
    <property type="protein sequence ID" value="MDQ0643126.1"/>
    <property type="molecule type" value="Genomic_DNA"/>
</dbReference>
<dbReference type="Gene3D" id="2.60.420.10">
    <property type="entry name" value="Maltose phosphorylase, domain 3"/>
    <property type="match status" value="1"/>
</dbReference>
<evidence type="ECO:0000313" key="9">
    <source>
        <dbReference type="Proteomes" id="UP001239085"/>
    </source>
</evidence>
<evidence type="ECO:0000259" key="4">
    <source>
        <dbReference type="Pfam" id="PF05592"/>
    </source>
</evidence>
<dbReference type="Pfam" id="PF08531">
    <property type="entry name" value="Bac_rhamnosid_N"/>
    <property type="match status" value="1"/>
</dbReference>
<sequence>MTLTPYALRVDGQTEPQGIVGSPTFSWRLRAASRGARQKAFRVIVSQRVATGSTARVWDSGHVETESTVGVLYDGAPLGSSADYAWTLEVEDENGFIEKAHGAFATGIVHRDEWRAAWIGRNPVYRQVALPPQDTDISFTVNKLQPVRRFVRQFDLDEVPAVAKVHASAKGAYRLYVNGKKVGDDELAPGWTEYRDRITYQSWDVTSLLRPGRNSVAALLGDGWYVGFIGTDRRHQAQHYGKEPALLAQLVLDAADGGRKILPTDEAWKEQASDILYADMLMGQYEDSRRAEASWFLPTHDIASWSDAVVTDRSVDLLTPEVDPGVRATLQLPAISVESRGGGRFIVDFGQNLVGRVRLRLRDQPAGRRIQLNHAEVLDDGELYTANLRTAEPVDVFWTNGDHDQTFEPRFTLHGFRYAEVQGIEGELRAEDVEAVVLHNDVEFVGDFVSSDPALDRLFANIQWGLRGNFVSIPTDCPQRDERLGWLADAQVFAPTALVLADLGPLLKRWMRDVRSAQSADGAFPDIAPHLIHLREGAPAWGDGGVTVPWNVYRATGDEGVLTEAADSMVAWVRHIERHNPDLIWRQQVGNDYGDWLQIGEETRKDVLATAYFAYSADLTTRTLYLLGREAEADSIQQLRDRIRDAYRAAFLSGDGTIAGDTQGAYLLTLAFGLYGDDLERDRIAQKLIRAVERRDVALTTGFVTVGLLCPVLAAVGREDLAFRLLHNDRYPSWLFSVRNGATTIWERWDGWTAENGFQSARMNSFNHYSLGSVGEWFLSGILGIRQAENSAGYRNIELAPRFDTFLDHASGALESPRGRIESAWWRHEGQIAWTVSIPPGRAAMAELPTASEITEGGENATHSHGVTLMENGQNTTRLRLESGIYQFRFSPG</sequence>
<dbReference type="EC" id="3.2.1.40" evidence="2"/>
<evidence type="ECO:0000256" key="3">
    <source>
        <dbReference type="ARBA" id="ARBA00022801"/>
    </source>
</evidence>
<dbReference type="Pfam" id="PF17390">
    <property type="entry name" value="Bac_rhamnosid_C"/>
    <property type="match status" value="1"/>
</dbReference>
<evidence type="ECO:0000259" key="5">
    <source>
        <dbReference type="Pfam" id="PF08531"/>
    </source>
</evidence>
<feature type="domain" description="Alpha-L-rhamnosidase six-hairpin glycosidase" evidence="6">
    <location>
        <begin position="445"/>
        <end position="780"/>
    </location>
</feature>
<dbReference type="PIRSF" id="PIRSF010631">
    <property type="entry name" value="A-rhamnsds"/>
    <property type="match status" value="1"/>
</dbReference>
<accession>A0ABU0P721</accession>
<dbReference type="Gene3D" id="2.60.120.260">
    <property type="entry name" value="Galactose-binding domain-like"/>
    <property type="match status" value="2"/>
</dbReference>
<keyword evidence="3" id="KW-0378">Hydrolase</keyword>
<dbReference type="InterPro" id="IPR013783">
    <property type="entry name" value="Ig-like_fold"/>
</dbReference>
<comment type="catalytic activity">
    <reaction evidence="1">
        <text>Hydrolysis of terminal non-reducing alpha-L-rhamnose residues in alpha-L-rhamnosides.</text>
        <dbReference type="EC" id="3.2.1.40"/>
    </reaction>
</comment>
<dbReference type="Gene3D" id="1.50.10.10">
    <property type="match status" value="1"/>
</dbReference>
<comment type="caution">
    <text evidence="8">The sequence shown here is derived from an EMBL/GenBank/DDBJ whole genome shotgun (WGS) entry which is preliminary data.</text>
</comment>
<dbReference type="InterPro" id="IPR008928">
    <property type="entry name" value="6-hairpin_glycosidase_sf"/>
</dbReference>
<gene>
    <name evidence="8" type="ORF">QFZ46_001286</name>
</gene>
<dbReference type="PANTHER" id="PTHR33307">
    <property type="entry name" value="ALPHA-RHAMNOSIDASE (EUROFUNG)"/>
    <property type="match status" value="1"/>
</dbReference>
<evidence type="ECO:0000259" key="6">
    <source>
        <dbReference type="Pfam" id="PF17389"/>
    </source>
</evidence>
<dbReference type="Gene3D" id="2.60.40.10">
    <property type="entry name" value="Immunoglobulins"/>
    <property type="match status" value="1"/>
</dbReference>
<evidence type="ECO:0000256" key="1">
    <source>
        <dbReference type="ARBA" id="ARBA00001445"/>
    </source>
</evidence>
<dbReference type="RefSeq" id="WP_307359593.1">
    <property type="nucleotide sequence ID" value="NZ_JAUSXK010000001.1"/>
</dbReference>
<evidence type="ECO:0000313" key="8">
    <source>
        <dbReference type="EMBL" id="MDQ0643126.1"/>
    </source>
</evidence>
<protein>
    <recommendedName>
        <fullName evidence="2">alpha-L-rhamnosidase</fullName>
        <ecNumber evidence="2">3.2.1.40</ecNumber>
    </recommendedName>
</protein>
<keyword evidence="9" id="KW-1185">Reference proteome</keyword>
<dbReference type="InterPro" id="IPR012341">
    <property type="entry name" value="6hp_glycosidase-like_sf"/>
</dbReference>
<dbReference type="InterPro" id="IPR008902">
    <property type="entry name" value="Rhamnosid_concanavalin"/>
</dbReference>
<evidence type="ECO:0000256" key="2">
    <source>
        <dbReference type="ARBA" id="ARBA00012652"/>
    </source>
</evidence>
<feature type="domain" description="Alpha-L-rhamnosidase C-terminal" evidence="7">
    <location>
        <begin position="784"/>
        <end position="859"/>
    </location>
</feature>
<evidence type="ECO:0000259" key="7">
    <source>
        <dbReference type="Pfam" id="PF17390"/>
    </source>
</evidence>
<dbReference type="Pfam" id="PF05592">
    <property type="entry name" value="Bac_rhamnosid"/>
    <property type="match status" value="1"/>
</dbReference>
<dbReference type="InterPro" id="IPR013737">
    <property type="entry name" value="Bac_rhamnosid_N"/>
</dbReference>
<dbReference type="InterPro" id="IPR035398">
    <property type="entry name" value="Bac_rhamnosid_C"/>
</dbReference>
<dbReference type="Proteomes" id="UP001239085">
    <property type="component" value="Unassembled WGS sequence"/>
</dbReference>
<organism evidence="8 9">
    <name type="scientific">Microbacterium murale</name>
    <dbReference type="NCBI Taxonomy" id="1081040"/>
    <lineage>
        <taxon>Bacteria</taxon>
        <taxon>Bacillati</taxon>
        <taxon>Actinomycetota</taxon>
        <taxon>Actinomycetes</taxon>
        <taxon>Micrococcales</taxon>
        <taxon>Microbacteriaceae</taxon>
        <taxon>Microbacterium</taxon>
    </lineage>
</organism>
<name>A0ABU0P721_9MICO</name>
<dbReference type="Pfam" id="PF25788">
    <property type="entry name" value="Ig_Rha78A_N"/>
    <property type="match status" value="1"/>
</dbReference>
<dbReference type="InterPro" id="IPR016007">
    <property type="entry name" value="Alpha_rhamnosid"/>
</dbReference>
<dbReference type="SUPFAM" id="SSF48208">
    <property type="entry name" value="Six-hairpin glycosidases"/>
    <property type="match status" value="1"/>
</dbReference>
<reference evidence="8 9" key="1">
    <citation type="submission" date="2023-07" db="EMBL/GenBank/DDBJ databases">
        <title>Comparative genomics of wheat-associated soil bacteria to identify genetic determinants of phenazine resistance.</title>
        <authorList>
            <person name="Mouncey N."/>
        </authorList>
    </citation>
    <scope>NUCLEOTIDE SEQUENCE [LARGE SCALE GENOMIC DNA]</scope>
    <source>
        <strain evidence="8 9">W2I7</strain>
    </source>
</reference>